<feature type="region of interest" description="Disordered" evidence="5">
    <location>
        <begin position="326"/>
        <end position="353"/>
    </location>
</feature>
<dbReference type="Proteomes" id="UP000663193">
    <property type="component" value="Chromosome 6"/>
</dbReference>
<dbReference type="VEuPathDB" id="FungiDB:JI435_013970"/>
<dbReference type="InterPro" id="IPR002347">
    <property type="entry name" value="SDR_fam"/>
</dbReference>
<dbReference type="PANTHER" id="PTHR43618">
    <property type="entry name" value="7-ALPHA-HYDROXYSTEROID DEHYDROGENASE"/>
    <property type="match status" value="1"/>
</dbReference>
<evidence type="ECO:0000256" key="3">
    <source>
        <dbReference type="ARBA" id="ARBA00023002"/>
    </source>
</evidence>
<organism evidence="6 7">
    <name type="scientific">Phaeosphaeria nodorum (strain SN15 / ATCC MYA-4574 / FGSC 10173)</name>
    <name type="common">Glume blotch fungus</name>
    <name type="synonym">Parastagonospora nodorum</name>
    <dbReference type="NCBI Taxonomy" id="321614"/>
    <lineage>
        <taxon>Eukaryota</taxon>
        <taxon>Fungi</taxon>
        <taxon>Dikarya</taxon>
        <taxon>Ascomycota</taxon>
        <taxon>Pezizomycotina</taxon>
        <taxon>Dothideomycetes</taxon>
        <taxon>Pleosporomycetidae</taxon>
        <taxon>Pleosporales</taxon>
        <taxon>Pleosporineae</taxon>
        <taxon>Phaeosphaeriaceae</taxon>
        <taxon>Parastagonospora</taxon>
    </lineage>
</organism>
<dbReference type="GO" id="GO:0016491">
    <property type="term" value="F:oxidoreductase activity"/>
    <property type="evidence" value="ECO:0007669"/>
    <property type="project" value="UniProtKB-KW"/>
</dbReference>
<keyword evidence="7" id="KW-1185">Reference proteome</keyword>
<dbReference type="SUPFAM" id="SSF51735">
    <property type="entry name" value="NAD(P)-binding Rossmann-fold domains"/>
    <property type="match status" value="1"/>
</dbReference>
<sequence length="392" mass="42294">MHRCDHGTPWLNIGHVVELDPSAQCASSQRHDVNIVHERTPVDSTHIKSTHLDFNQFNMLRLFSKSKPIAASTFRTQPNFIPRTSYHIVRNMGNGKAGNEELKGSKLFDVSHVTALVTGGGTGIGLMITQALVANGAKVYITSRREEVLKKTDELYDSGPGQIIPLQGDVSDKADVARLYKELSEKEPKGIQLLVNNAGIARDDNTKFSTAGQPNMDDAESISQHFLKSEEQSWADTFKTNVGSIFWMSMTFLPLLAKGKDVTPGYTSSVINVSSISGYMKGSSSGQFAYASSKAAATHLSRMLATTFVGTKVRVNTIAPGVFPSEMTTGSSDEDNKSVIKSEMSNPAGRPGKDTDMAATVLLLAGPGGVFYNEQVLYPDGGNTLTQPSARA</sequence>
<name>A0A7U2F0P2_PHANO</name>
<dbReference type="PROSITE" id="PS00061">
    <property type="entry name" value="ADH_SHORT"/>
    <property type="match status" value="1"/>
</dbReference>
<dbReference type="PRINTS" id="PR00080">
    <property type="entry name" value="SDRFAMILY"/>
</dbReference>
<evidence type="ECO:0000256" key="1">
    <source>
        <dbReference type="ARBA" id="ARBA00006484"/>
    </source>
</evidence>
<dbReference type="InterPro" id="IPR020904">
    <property type="entry name" value="Sc_DH/Rdtase_CS"/>
</dbReference>
<dbReference type="Pfam" id="PF00106">
    <property type="entry name" value="adh_short"/>
    <property type="match status" value="1"/>
</dbReference>
<dbReference type="InterPro" id="IPR036291">
    <property type="entry name" value="NAD(P)-bd_dom_sf"/>
</dbReference>
<dbReference type="OrthoDB" id="2898618at2759"/>
<dbReference type="EMBL" id="CP069028">
    <property type="protein sequence ID" value="QRC96482.1"/>
    <property type="molecule type" value="Genomic_DNA"/>
</dbReference>
<reference evidence="7" key="1">
    <citation type="journal article" date="2021" name="BMC Genomics">
        <title>Chromosome-level genome assembly and manually-curated proteome of model necrotroph Parastagonospora nodorum Sn15 reveals a genome-wide trove of candidate effector homologs, and redundancy of virulence-related functions within an accessory chromosome.</title>
        <authorList>
            <person name="Bertazzoni S."/>
            <person name="Jones D.A.B."/>
            <person name="Phan H.T."/>
            <person name="Tan K.-C."/>
            <person name="Hane J.K."/>
        </authorList>
    </citation>
    <scope>NUCLEOTIDE SEQUENCE [LARGE SCALE GENOMIC DNA]</scope>
    <source>
        <strain evidence="7">SN15 / ATCC MYA-4574 / FGSC 10173)</strain>
    </source>
</reference>
<gene>
    <name evidence="6" type="ORF">JI435_013970</name>
</gene>
<accession>A0A7U2F0P2</accession>
<dbReference type="AlphaFoldDB" id="A0A7U2F0P2"/>
<keyword evidence="2" id="KW-0521">NADP</keyword>
<protein>
    <submittedName>
        <fullName evidence="6">Uncharacterized protein</fullName>
    </submittedName>
</protein>
<comment type="similarity">
    <text evidence="1 4">Belongs to the short-chain dehydrogenases/reductases (SDR) family.</text>
</comment>
<evidence type="ECO:0000313" key="6">
    <source>
        <dbReference type="EMBL" id="QRC96482.1"/>
    </source>
</evidence>
<keyword evidence="3" id="KW-0560">Oxidoreductase</keyword>
<evidence type="ECO:0000313" key="7">
    <source>
        <dbReference type="Proteomes" id="UP000663193"/>
    </source>
</evidence>
<evidence type="ECO:0000256" key="2">
    <source>
        <dbReference type="ARBA" id="ARBA00022857"/>
    </source>
</evidence>
<dbReference type="PANTHER" id="PTHR43618:SF4">
    <property type="entry name" value="SHORT CHAIN DEHYDROGENASE_REDUCTASE FAMILY (AFU_ORTHOLOGUE AFUA_7G04540)"/>
    <property type="match status" value="1"/>
</dbReference>
<dbReference type="PRINTS" id="PR00081">
    <property type="entry name" value="GDHRDH"/>
</dbReference>
<proteinExistence type="inferred from homology"/>
<evidence type="ECO:0000256" key="4">
    <source>
        <dbReference type="RuleBase" id="RU000363"/>
    </source>
</evidence>
<evidence type="ECO:0000256" key="5">
    <source>
        <dbReference type="SAM" id="MobiDB-lite"/>
    </source>
</evidence>
<dbReference type="Gene3D" id="3.40.50.720">
    <property type="entry name" value="NAD(P)-binding Rossmann-like Domain"/>
    <property type="match status" value="1"/>
</dbReference>
<dbReference type="InterPro" id="IPR052178">
    <property type="entry name" value="Sec_Metab_Biosynth_SDR"/>
</dbReference>